<evidence type="ECO:0000256" key="1">
    <source>
        <dbReference type="SAM" id="MobiDB-lite"/>
    </source>
</evidence>
<keyword evidence="3" id="KW-1185">Reference proteome</keyword>
<feature type="compositionally biased region" description="Acidic residues" evidence="1">
    <location>
        <begin position="868"/>
        <end position="879"/>
    </location>
</feature>
<dbReference type="Proteomes" id="UP000274082">
    <property type="component" value="Chromosome 36"/>
</dbReference>
<reference evidence="2 3" key="1">
    <citation type="journal article" date="2018" name="Sci. Rep.">
        <title>A complete Leishmania donovani reference genome identifies novel genetic variations associated with virulence.</title>
        <authorList>
            <person name="Lypaczewski P."/>
            <person name="Hoshizaki J."/>
            <person name="Zhang W.-W."/>
            <person name="McCall L.-I."/>
            <person name="Torcivia-Rodriguez J."/>
            <person name="Simonyan V."/>
            <person name="Kaur A."/>
            <person name="Dewar K."/>
            <person name="Matlashewski G."/>
        </authorList>
    </citation>
    <scope>NUCLEOTIDE SEQUENCE [LARGE SCALE GENOMIC DNA]</scope>
    <source>
        <strain evidence="2 3">LdCL</strain>
    </source>
</reference>
<organism evidence="2 3">
    <name type="scientific">Leishmania donovani</name>
    <dbReference type="NCBI Taxonomy" id="5661"/>
    <lineage>
        <taxon>Eukaryota</taxon>
        <taxon>Discoba</taxon>
        <taxon>Euglenozoa</taxon>
        <taxon>Kinetoplastea</taxon>
        <taxon>Metakinetoplastina</taxon>
        <taxon>Trypanosomatida</taxon>
        <taxon>Trypanosomatidae</taxon>
        <taxon>Leishmaniinae</taxon>
        <taxon>Leishmania</taxon>
    </lineage>
</organism>
<dbReference type="OrthoDB" id="272582at2759"/>
<evidence type="ECO:0000313" key="3">
    <source>
        <dbReference type="Proteomes" id="UP000274082"/>
    </source>
</evidence>
<gene>
    <name evidence="2" type="ORF">LdCL_360021100</name>
</gene>
<feature type="region of interest" description="Disordered" evidence="1">
    <location>
        <begin position="253"/>
        <end position="275"/>
    </location>
</feature>
<protein>
    <submittedName>
        <fullName evidence="2">Uncharacterized protein</fullName>
    </submittedName>
</protein>
<name>A0A3S5H820_LEIDO</name>
<feature type="compositionally biased region" description="Low complexity" evidence="1">
    <location>
        <begin position="914"/>
        <end position="925"/>
    </location>
</feature>
<dbReference type="VEuPathDB" id="TriTrypDB:LdBPK_361560.1"/>
<accession>A0A3S5H820</accession>
<feature type="region of interest" description="Disordered" evidence="1">
    <location>
        <begin position="316"/>
        <end position="350"/>
    </location>
</feature>
<feature type="compositionally biased region" description="Low complexity" evidence="1">
    <location>
        <begin position="331"/>
        <end position="346"/>
    </location>
</feature>
<proteinExistence type="predicted"/>
<feature type="compositionally biased region" description="Polar residues" evidence="1">
    <location>
        <begin position="764"/>
        <end position="775"/>
    </location>
</feature>
<feature type="compositionally biased region" description="Basic residues" evidence="1">
    <location>
        <begin position="900"/>
        <end position="910"/>
    </location>
</feature>
<dbReference type="AlphaFoldDB" id="A0A3S5H820"/>
<dbReference type="VEuPathDB" id="TriTrypDB:LdCL_360021100"/>
<dbReference type="EMBL" id="CP029535">
    <property type="protein sequence ID" value="AYU83501.1"/>
    <property type="molecule type" value="Genomic_DNA"/>
</dbReference>
<feature type="region of interest" description="Disordered" evidence="1">
    <location>
        <begin position="764"/>
        <end position="792"/>
    </location>
</feature>
<evidence type="ECO:0000313" key="2">
    <source>
        <dbReference type="EMBL" id="AYU83501.1"/>
    </source>
</evidence>
<feature type="region of interest" description="Disordered" evidence="1">
    <location>
        <begin position="862"/>
        <end position="948"/>
    </location>
</feature>
<dbReference type="VEuPathDB" id="TriTrypDB:LDHU3_36.1990"/>
<sequence length="948" mass="99709">MGIPDFVKFIARSSPSALCRVPKGSSRHEPLIFDFILIDATNAAQTVGLDNLRAFLNPDHVVARSAVIFALDSQRDRSGTARAHRHALVGIGDLDVHVQKLCGQLADAYRAQQGSNNGLGTGSRANPYVLTSGRGVAGEADYKLLDLQRCLVTCAIASGATVLPTFLFISEDSDVLCGVLCGPAPQQVSIATKLQDVLFEPSILRLDRVLAFVATCTDAFYAASEEEEEAAAAAAAKMKAMAERNAAEPNRANSFATAPATKRAGKQHSDEEVELSVKDTAVATATATAARDDGVVRRRKQDGPMVATGVRIELADSSDDDQPEHVETKPTKVPTATAGATAKAPVSEMEEVPIDDGKYVKEASAAPTEGELLVSSITHTSCVDMVFLFMIVMGNAVNVPSLVRGATKVDSGSCWQAYCKHKYKNLSTADAETGRALLTPSVNTHSTNRGSLVLNCQFLHSILDAVHYADAEPRPPVEEEKSSAITYLSNAVYATLRYIVGCNLDKTPTLKQTFLDSRPLSETAIMLPSLSAVMWVLGQEATRTFSFPLHGLAKKELLVAASGGASATIDAANASSRLDANHATFARDASSSTSELDVGEHLVAPAASNAWAVRGARTSNVSLAALMQNFTSGVDGASSAARSGHYTAAGMRSAHLPSVREMLKKALQMVSPASLAKANLLFSLMTVWAYALGLGVRRMATLTKAAASVAKAEVGESAFSSAHPPSLAGAAKASRATPGTTPLGGHYVYSFELRRMAPVLQAATSQPPSSITAASGPSAIPGRVDSTASSSSEKSAAQQAIFAALGVSYDYSQTPRGPANVVNLPRCAVDEEDIAELQRLRKVAKKERTLSALVVDAVPGKKRSANVDDNDGTLSDNDDGNIGRTTSRKRAEDTKNGTSKAKKRRGKRERLKQQKATAKAAAAEADGGSPRHVGRAARVNAPATAETS</sequence>